<dbReference type="AlphaFoldDB" id="A0A846N2P1"/>
<dbReference type="CDD" id="cd07185">
    <property type="entry name" value="OmpA_C-like"/>
    <property type="match status" value="1"/>
</dbReference>
<comment type="subcellular location">
    <subcellularLocation>
        <location evidence="1">Cell membrane</location>
        <topology evidence="1">Single-pass membrane protein</topology>
    </subcellularLocation>
</comment>
<keyword evidence="4 9" id="KW-0812">Transmembrane</keyword>
<evidence type="ECO:0000256" key="8">
    <source>
        <dbReference type="SAM" id="MobiDB-lite"/>
    </source>
</evidence>
<proteinExistence type="inferred from homology"/>
<feature type="region of interest" description="Disordered" evidence="8">
    <location>
        <begin position="89"/>
        <end position="141"/>
    </location>
</feature>
<organism evidence="11 12">
    <name type="scientific">Rhizomicrobium palustre</name>
    <dbReference type="NCBI Taxonomy" id="189966"/>
    <lineage>
        <taxon>Bacteria</taxon>
        <taxon>Pseudomonadati</taxon>
        <taxon>Pseudomonadota</taxon>
        <taxon>Alphaproteobacteria</taxon>
        <taxon>Micropepsales</taxon>
        <taxon>Micropepsaceae</taxon>
        <taxon>Rhizomicrobium</taxon>
    </lineage>
</organism>
<dbReference type="InterPro" id="IPR025713">
    <property type="entry name" value="MotB-like_N_dom"/>
</dbReference>
<dbReference type="Pfam" id="PF00691">
    <property type="entry name" value="OmpA"/>
    <property type="match status" value="1"/>
</dbReference>
<dbReference type="PROSITE" id="PS51123">
    <property type="entry name" value="OMPA_2"/>
    <property type="match status" value="1"/>
</dbReference>
<dbReference type="InterPro" id="IPR006665">
    <property type="entry name" value="OmpA-like"/>
</dbReference>
<evidence type="ECO:0000256" key="4">
    <source>
        <dbReference type="ARBA" id="ARBA00022692"/>
    </source>
</evidence>
<evidence type="ECO:0000256" key="3">
    <source>
        <dbReference type="ARBA" id="ARBA00022475"/>
    </source>
</evidence>
<keyword evidence="12" id="KW-1185">Reference proteome</keyword>
<dbReference type="InterPro" id="IPR050330">
    <property type="entry name" value="Bact_OuterMem_StrucFunc"/>
</dbReference>
<dbReference type="Proteomes" id="UP000570514">
    <property type="component" value="Unassembled WGS sequence"/>
</dbReference>
<dbReference type="PANTHER" id="PTHR30329">
    <property type="entry name" value="STATOR ELEMENT OF FLAGELLAR MOTOR COMPLEX"/>
    <property type="match status" value="1"/>
</dbReference>
<comment type="similarity">
    <text evidence="2">Belongs to the MotB family.</text>
</comment>
<comment type="caution">
    <text evidence="11">The sequence shown here is derived from an EMBL/GenBank/DDBJ whole genome shotgun (WGS) entry which is preliminary data.</text>
</comment>
<evidence type="ECO:0000313" key="12">
    <source>
        <dbReference type="Proteomes" id="UP000570514"/>
    </source>
</evidence>
<name>A0A846N2P1_9PROT</name>
<evidence type="ECO:0000313" key="11">
    <source>
        <dbReference type="EMBL" id="NIK89755.1"/>
    </source>
</evidence>
<protein>
    <submittedName>
        <fullName evidence="11">Chemotaxis protein MotB</fullName>
    </submittedName>
</protein>
<evidence type="ECO:0000256" key="5">
    <source>
        <dbReference type="ARBA" id="ARBA00022989"/>
    </source>
</evidence>
<gene>
    <name evidence="11" type="ORF">FHS83_003073</name>
</gene>
<dbReference type="Pfam" id="PF13677">
    <property type="entry name" value="MotB_plug"/>
    <property type="match status" value="1"/>
</dbReference>
<dbReference type="Gene3D" id="3.30.1330.60">
    <property type="entry name" value="OmpA-like domain"/>
    <property type="match status" value="1"/>
</dbReference>
<evidence type="ECO:0000256" key="6">
    <source>
        <dbReference type="ARBA" id="ARBA00023136"/>
    </source>
</evidence>
<feature type="compositionally biased region" description="Low complexity" evidence="8">
    <location>
        <begin position="96"/>
        <end position="125"/>
    </location>
</feature>
<evidence type="ECO:0000256" key="2">
    <source>
        <dbReference type="ARBA" id="ARBA00008914"/>
    </source>
</evidence>
<accession>A0A846N2P1</accession>
<keyword evidence="3" id="KW-1003">Cell membrane</keyword>
<evidence type="ECO:0000256" key="1">
    <source>
        <dbReference type="ARBA" id="ARBA00004162"/>
    </source>
</evidence>
<evidence type="ECO:0000256" key="9">
    <source>
        <dbReference type="SAM" id="Phobius"/>
    </source>
</evidence>
<dbReference type="SUPFAM" id="SSF103088">
    <property type="entry name" value="OmpA-like"/>
    <property type="match status" value="1"/>
</dbReference>
<reference evidence="11 12" key="1">
    <citation type="submission" date="2020-03" db="EMBL/GenBank/DDBJ databases">
        <title>Genomic Encyclopedia of Type Strains, Phase IV (KMG-IV): sequencing the most valuable type-strain genomes for metagenomic binning, comparative biology and taxonomic classification.</title>
        <authorList>
            <person name="Goeker M."/>
        </authorList>
    </citation>
    <scope>NUCLEOTIDE SEQUENCE [LARGE SCALE GENOMIC DNA]</scope>
    <source>
        <strain evidence="11 12">DSM 19867</strain>
    </source>
</reference>
<sequence>MADQPIVIKRIKKGEHAHHGGAWKVAYADFVTAMMAFFLLMWLINTTTPEQKRGIADYFAPQSISQTVSGAGGVLGGKVMGQETARAGGATSMFQKNSPPSKNSSEKSAQNGSSQGGSNSSENASDTNANAEAQSSSTQNGDFAHAAEAIRQAIADNPDIAQLSKQVMVDQTPDGMRIQLVDQDGRPMFQQGTSTPMPYTRKLLETIAKVIDRLPNRVSISGHTEGKAFTGPRGMTNWELSAERANAGRAILSAAGLNSDRIYEVAGKAGAEPLLPEDPNASANRRLSIVLMREAPPVPVGHQL</sequence>
<feature type="transmembrane region" description="Helical" evidence="9">
    <location>
        <begin position="21"/>
        <end position="44"/>
    </location>
</feature>
<feature type="domain" description="OmpA-like" evidence="10">
    <location>
        <begin position="176"/>
        <end position="295"/>
    </location>
</feature>
<dbReference type="EMBL" id="JAASRM010000001">
    <property type="protein sequence ID" value="NIK89755.1"/>
    <property type="molecule type" value="Genomic_DNA"/>
</dbReference>
<evidence type="ECO:0000256" key="7">
    <source>
        <dbReference type="PROSITE-ProRule" id="PRU00473"/>
    </source>
</evidence>
<keyword evidence="5 9" id="KW-1133">Transmembrane helix</keyword>
<keyword evidence="6 7" id="KW-0472">Membrane</keyword>
<dbReference type="RefSeq" id="WP_208414892.1">
    <property type="nucleotide sequence ID" value="NZ_BAAADC010000001.1"/>
</dbReference>
<dbReference type="InterPro" id="IPR036737">
    <property type="entry name" value="OmpA-like_sf"/>
</dbReference>
<evidence type="ECO:0000259" key="10">
    <source>
        <dbReference type="PROSITE" id="PS51123"/>
    </source>
</evidence>
<dbReference type="GO" id="GO:0005886">
    <property type="term" value="C:plasma membrane"/>
    <property type="evidence" value="ECO:0007669"/>
    <property type="project" value="UniProtKB-SubCell"/>
</dbReference>
<feature type="compositionally biased region" description="Polar residues" evidence="8">
    <location>
        <begin position="126"/>
        <end position="141"/>
    </location>
</feature>
<dbReference type="PANTHER" id="PTHR30329:SF21">
    <property type="entry name" value="LIPOPROTEIN YIAD-RELATED"/>
    <property type="match status" value="1"/>
</dbReference>